<feature type="compositionally biased region" description="Basic and acidic residues" evidence="1">
    <location>
        <begin position="50"/>
        <end position="66"/>
    </location>
</feature>
<dbReference type="EMBL" id="UYJE01010244">
    <property type="protein sequence ID" value="VDI81183.1"/>
    <property type="molecule type" value="Genomic_DNA"/>
</dbReference>
<keyword evidence="2" id="KW-0472">Membrane</keyword>
<dbReference type="Proteomes" id="UP000596742">
    <property type="component" value="Unassembled WGS sequence"/>
</dbReference>
<protein>
    <submittedName>
        <fullName evidence="3">Uncharacterized protein</fullName>
    </submittedName>
</protein>
<organism evidence="3 4">
    <name type="scientific">Mytilus galloprovincialis</name>
    <name type="common">Mediterranean mussel</name>
    <dbReference type="NCBI Taxonomy" id="29158"/>
    <lineage>
        <taxon>Eukaryota</taxon>
        <taxon>Metazoa</taxon>
        <taxon>Spiralia</taxon>
        <taxon>Lophotrochozoa</taxon>
        <taxon>Mollusca</taxon>
        <taxon>Bivalvia</taxon>
        <taxon>Autobranchia</taxon>
        <taxon>Pteriomorphia</taxon>
        <taxon>Mytilida</taxon>
        <taxon>Mytiloidea</taxon>
        <taxon>Mytilidae</taxon>
        <taxon>Mytilinae</taxon>
        <taxon>Mytilus</taxon>
    </lineage>
</organism>
<name>A0A8B6HMP2_MYTGA</name>
<evidence type="ECO:0000256" key="2">
    <source>
        <dbReference type="SAM" id="Phobius"/>
    </source>
</evidence>
<comment type="caution">
    <text evidence="3">The sequence shown here is derived from an EMBL/GenBank/DDBJ whole genome shotgun (WGS) entry which is preliminary data.</text>
</comment>
<feature type="compositionally biased region" description="Polar residues" evidence="1">
    <location>
        <begin position="1"/>
        <end position="49"/>
    </location>
</feature>
<accession>A0A8B6HMP2</accession>
<evidence type="ECO:0000313" key="3">
    <source>
        <dbReference type="EMBL" id="VDI81183.1"/>
    </source>
</evidence>
<proteinExistence type="predicted"/>
<keyword evidence="4" id="KW-1185">Reference proteome</keyword>
<feature type="transmembrane region" description="Helical" evidence="2">
    <location>
        <begin position="265"/>
        <end position="287"/>
    </location>
</feature>
<keyword evidence="2" id="KW-1133">Transmembrane helix</keyword>
<reference evidence="3" key="1">
    <citation type="submission" date="2018-11" db="EMBL/GenBank/DDBJ databases">
        <authorList>
            <person name="Alioto T."/>
            <person name="Alioto T."/>
        </authorList>
    </citation>
    <scope>NUCLEOTIDE SEQUENCE</scope>
</reference>
<sequence length="290" mass="32797">MWETNASIKSSPSSYTTVNHPLSGSVTKSEKPQQSNSRPSTYINMINDNSNHERKNSVDNDQIRDDRKKEKSCKWRVLLGVAADSIANTFGRSTRHRNVYIGDTLDELINGSAKVTSIPAISVVWRDDKWFTQDNRRLWVFRTAEELRILDSIPVYETYGINSNKFTTHNGGSSVRVRGNTGGFVWRQRSTEISINQNENYGSTHNIMNDVKPSRSTPTLSDNSDTENSDEYYPGLPNYSTQVLNEKTESGSNGYIKDGRGDENLCFKCTCVLVCIFIFLVVFILLYSTT</sequence>
<feature type="compositionally biased region" description="Polar residues" evidence="1">
    <location>
        <begin position="214"/>
        <end position="223"/>
    </location>
</feature>
<dbReference type="AlphaFoldDB" id="A0A8B6HMP2"/>
<keyword evidence="2" id="KW-0812">Transmembrane</keyword>
<evidence type="ECO:0000313" key="4">
    <source>
        <dbReference type="Proteomes" id="UP000596742"/>
    </source>
</evidence>
<feature type="region of interest" description="Disordered" evidence="1">
    <location>
        <begin position="201"/>
        <end position="234"/>
    </location>
</feature>
<gene>
    <name evidence="3" type="ORF">MGAL_10B070820</name>
</gene>
<dbReference type="OrthoDB" id="6148233at2759"/>
<feature type="region of interest" description="Disordered" evidence="1">
    <location>
        <begin position="1"/>
        <end position="66"/>
    </location>
</feature>
<evidence type="ECO:0000256" key="1">
    <source>
        <dbReference type="SAM" id="MobiDB-lite"/>
    </source>
</evidence>